<dbReference type="RefSeq" id="YP_009665773.1">
    <property type="nucleotide sequence ID" value="NC_043271.1"/>
</dbReference>
<gene>
    <name evidence="2" type="primary">14g2</name>
</gene>
<evidence type="ECO:0000313" key="2">
    <source>
        <dbReference type="EMBL" id="CAC82099.3"/>
    </source>
</evidence>
<organism evidence="2">
    <name type="scientific">Bracoviriform inaniti</name>
    <dbReference type="NCBI Taxonomy" id="36344"/>
    <lineage>
        <taxon>Viruses</taxon>
        <taxon>Viruses incertae sedis</taxon>
        <taxon>Polydnaviriformidae</taxon>
        <taxon>Bracoviriform</taxon>
    </lineage>
</organism>
<accession>Q8UZC6</accession>
<sequence length="77" mass="8575">MAKSDEACGSTSKANSTNSKAKKNLQYEGLNPSNIYLATKYHNDVPEKLVYLHFDDSMMKALKLTPKKKPSNSHTTI</sequence>
<reference evidence="2" key="1">
    <citation type="journal article" date="2002" name="J. Gen. Virol.">
        <title>Characterization of Chelonus inanitus polydnavirus segments: sequences and analysis, excision site and demonstration of clustering.</title>
        <authorList>
            <person name="Wyder S."/>
            <person name="Tschannen A."/>
            <person name="Hochuli A."/>
            <person name="Gruber A."/>
            <person name="Saladin V."/>
            <person name="Zumbach S."/>
            <person name="Lanzrein B."/>
        </authorList>
    </citation>
    <scope>NUCLEOTIDE SEQUENCE</scope>
</reference>
<dbReference type="KEGG" id="vg:40525937"/>
<dbReference type="EMBL" id="AJ278677">
    <property type="protein sequence ID" value="CAC82099.3"/>
    <property type="molecule type" value="Genomic_DNA"/>
</dbReference>
<feature type="region of interest" description="Disordered" evidence="1">
    <location>
        <begin position="1"/>
        <end position="25"/>
    </location>
</feature>
<evidence type="ECO:0000256" key="1">
    <source>
        <dbReference type="SAM" id="MobiDB-lite"/>
    </source>
</evidence>
<dbReference type="GeneID" id="40525937"/>
<proteinExistence type="predicted"/>
<name>Q8UZC6_9VIRU</name>
<protein>
    <submittedName>
        <fullName evidence="2">14g2 protein</fullName>
    </submittedName>
</protein>
<feature type="compositionally biased region" description="Low complexity" evidence="1">
    <location>
        <begin position="10"/>
        <end position="19"/>
    </location>
</feature>